<protein>
    <submittedName>
        <fullName evidence="2">Uncharacterized protein</fullName>
    </submittedName>
</protein>
<keyword evidence="3" id="KW-1185">Reference proteome</keyword>
<proteinExistence type="predicted"/>
<comment type="caution">
    <text evidence="2">The sequence shown here is derived from an EMBL/GenBank/DDBJ whole genome shotgun (WGS) entry which is preliminary data.</text>
</comment>
<evidence type="ECO:0000313" key="2">
    <source>
        <dbReference type="EMBL" id="GJT72823.1"/>
    </source>
</evidence>
<feature type="region of interest" description="Disordered" evidence="1">
    <location>
        <begin position="93"/>
        <end position="173"/>
    </location>
</feature>
<accession>A0ABQ5GAX4</accession>
<organism evidence="2 3">
    <name type="scientific">Tanacetum coccineum</name>
    <dbReference type="NCBI Taxonomy" id="301880"/>
    <lineage>
        <taxon>Eukaryota</taxon>
        <taxon>Viridiplantae</taxon>
        <taxon>Streptophyta</taxon>
        <taxon>Embryophyta</taxon>
        <taxon>Tracheophyta</taxon>
        <taxon>Spermatophyta</taxon>
        <taxon>Magnoliopsida</taxon>
        <taxon>eudicotyledons</taxon>
        <taxon>Gunneridae</taxon>
        <taxon>Pentapetalae</taxon>
        <taxon>asterids</taxon>
        <taxon>campanulids</taxon>
        <taxon>Asterales</taxon>
        <taxon>Asteraceae</taxon>
        <taxon>Asteroideae</taxon>
        <taxon>Anthemideae</taxon>
        <taxon>Anthemidinae</taxon>
        <taxon>Tanacetum</taxon>
    </lineage>
</organism>
<feature type="compositionally biased region" description="Basic and acidic residues" evidence="1">
    <location>
        <begin position="154"/>
        <end position="173"/>
    </location>
</feature>
<evidence type="ECO:0000313" key="3">
    <source>
        <dbReference type="Proteomes" id="UP001151760"/>
    </source>
</evidence>
<sequence>MDVAAQLKIEKLVNEQPEFEVLIRSSHEAKSTHAVAANLSELELKKILIDKMKSNKSIDRSDEQKNLYKALVNAYAPDKDLLDAYGDTVTIKRRRDEADDDQEPSVGTDQGSKRRRAGKEPESSSAPKETTTKSTGKSTEGSKSRHQSAGQSALEKEPIHTEDNFEDPHIRSSKQESMTINLKMKSIHLLIGFRNPQEFLLLIVIGTRLYLLIMDQFNLVWSSWNISLKKYTITEQLNWTNPEGRQYPHDLRKPLPLISNTQVRQVIPFDHFINNDLVYLSGGVSSRKYATSVTKTKAADYGNIKWIEDLVPNSIWREVPVSYDKYALWKDSILQAGNPVKEILLKLNLPDHRTLKDGSEDSILQVGNPVKEILLKLNLPDHRHLKMNEDKEFQRSFHHSDTERLSRSDEVLKLKNFKKDATLKLFKSTNQERYEHVGPKVTSSQDGKVYKIAKRDYAWLMISRCSRSHIHVKSKLKEQA</sequence>
<dbReference type="EMBL" id="BQNB010018295">
    <property type="protein sequence ID" value="GJT72823.1"/>
    <property type="molecule type" value="Genomic_DNA"/>
</dbReference>
<feature type="compositionally biased region" description="Low complexity" evidence="1">
    <location>
        <begin position="128"/>
        <end position="141"/>
    </location>
</feature>
<reference evidence="2" key="1">
    <citation type="journal article" date="2022" name="Int. J. Mol. Sci.">
        <title>Draft Genome of Tanacetum Coccineum: Genomic Comparison of Closely Related Tanacetum-Family Plants.</title>
        <authorList>
            <person name="Yamashiro T."/>
            <person name="Shiraishi A."/>
            <person name="Nakayama K."/>
            <person name="Satake H."/>
        </authorList>
    </citation>
    <scope>NUCLEOTIDE SEQUENCE</scope>
</reference>
<reference evidence="2" key="2">
    <citation type="submission" date="2022-01" db="EMBL/GenBank/DDBJ databases">
        <authorList>
            <person name="Yamashiro T."/>
            <person name="Shiraishi A."/>
            <person name="Satake H."/>
            <person name="Nakayama K."/>
        </authorList>
    </citation>
    <scope>NUCLEOTIDE SEQUENCE</scope>
</reference>
<gene>
    <name evidence="2" type="ORF">Tco_1032109</name>
</gene>
<dbReference type="Proteomes" id="UP001151760">
    <property type="component" value="Unassembled WGS sequence"/>
</dbReference>
<evidence type="ECO:0000256" key="1">
    <source>
        <dbReference type="SAM" id="MobiDB-lite"/>
    </source>
</evidence>
<name>A0ABQ5GAX4_9ASTR</name>